<dbReference type="GO" id="GO:0061630">
    <property type="term" value="F:ubiquitin protein ligase activity"/>
    <property type="evidence" value="ECO:0007669"/>
    <property type="project" value="UniProtKB-EC"/>
</dbReference>
<dbReference type="AlphaFoldDB" id="A0A4U5QIK3"/>
<dbReference type="PANTHER" id="PTHR46913">
    <property type="entry name" value="RING-H2 FINGER PROTEIN ATL16"/>
    <property type="match status" value="1"/>
</dbReference>
<evidence type="ECO:0000256" key="8">
    <source>
        <dbReference type="ARBA" id="ARBA00022771"/>
    </source>
</evidence>
<dbReference type="GO" id="GO:0016567">
    <property type="term" value="P:protein ubiquitination"/>
    <property type="evidence" value="ECO:0007669"/>
    <property type="project" value="InterPro"/>
</dbReference>
<dbReference type="CDD" id="cd16461">
    <property type="entry name" value="RING-H2_EL5-like"/>
    <property type="match status" value="1"/>
</dbReference>
<dbReference type="InterPro" id="IPR001841">
    <property type="entry name" value="Znf_RING"/>
</dbReference>
<dbReference type="Gene3D" id="3.30.40.10">
    <property type="entry name" value="Zinc/RING finger domain, C3HC4 (zinc finger)"/>
    <property type="match status" value="1"/>
</dbReference>
<evidence type="ECO:0000256" key="2">
    <source>
        <dbReference type="ARBA" id="ARBA00004167"/>
    </source>
</evidence>
<comment type="caution">
    <text evidence="17">The sequence shown here is derived from an EMBL/GenBank/DDBJ whole genome shotgun (WGS) entry which is preliminary data.</text>
</comment>
<proteinExistence type="inferred from homology"/>
<keyword evidence="7" id="KW-0479">Metal-binding</keyword>
<comment type="pathway">
    <text evidence="3">Protein modification; protein ubiquitination.</text>
</comment>
<gene>
    <name evidence="17" type="ORF">D5086_0000081640</name>
</gene>
<keyword evidence="5" id="KW-0808">Transferase</keyword>
<evidence type="ECO:0000256" key="1">
    <source>
        <dbReference type="ARBA" id="ARBA00000900"/>
    </source>
</evidence>
<evidence type="ECO:0000256" key="3">
    <source>
        <dbReference type="ARBA" id="ARBA00004906"/>
    </source>
</evidence>
<dbReference type="EMBL" id="RCHU01000229">
    <property type="protein sequence ID" value="TKS10488.1"/>
    <property type="molecule type" value="Genomic_DNA"/>
</dbReference>
<comment type="catalytic activity">
    <reaction evidence="1">
        <text>S-ubiquitinyl-[E2 ubiquitin-conjugating enzyme]-L-cysteine + [acceptor protein]-L-lysine = [E2 ubiquitin-conjugating enzyme]-L-cysteine + N(6)-ubiquitinyl-[acceptor protein]-L-lysine.</text>
        <dbReference type="EC" id="2.3.2.27"/>
    </reaction>
</comment>
<keyword evidence="12 15" id="KW-0472">Membrane</keyword>
<keyword evidence="11 15" id="KW-1133">Transmembrane helix</keyword>
<evidence type="ECO:0000256" key="5">
    <source>
        <dbReference type="ARBA" id="ARBA00022679"/>
    </source>
</evidence>
<comment type="subcellular location">
    <subcellularLocation>
        <location evidence="2">Membrane</location>
        <topology evidence="2">Single-pass membrane protein</topology>
    </subcellularLocation>
</comment>
<evidence type="ECO:0000256" key="11">
    <source>
        <dbReference type="ARBA" id="ARBA00022989"/>
    </source>
</evidence>
<keyword evidence="6 15" id="KW-0812">Transmembrane</keyword>
<dbReference type="InterPro" id="IPR013083">
    <property type="entry name" value="Znf_RING/FYVE/PHD"/>
</dbReference>
<dbReference type="EC" id="2.3.2.27" evidence="4"/>
<dbReference type="SMART" id="SM00184">
    <property type="entry name" value="RING"/>
    <property type="match status" value="1"/>
</dbReference>
<keyword evidence="8 14" id="KW-0863">Zinc-finger</keyword>
<reference evidence="17" key="1">
    <citation type="submission" date="2018-10" db="EMBL/GenBank/DDBJ databases">
        <title>Population genomic analysis revealed the cold adaptation of white poplar.</title>
        <authorList>
            <person name="Liu Y.-J."/>
        </authorList>
    </citation>
    <scope>NUCLEOTIDE SEQUENCE [LARGE SCALE GENOMIC DNA]</scope>
    <source>
        <strain evidence="17">PAL-ZL1</strain>
    </source>
</reference>
<feature type="transmembrane region" description="Helical" evidence="15">
    <location>
        <begin position="17"/>
        <end position="38"/>
    </location>
</feature>
<dbReference type="STRING" id="43335.A0A4U5QIK3"/>
<dbReference type="InterPro" id="IPR044600">
    <property type="entry name" value="ATL1/ATL16-like"/>
</dbReference>
<accession>A0A4U5QIK3</accession>
<dbReference type="GO" id="GO:0016020">
    <property type="term" value="C:membrane"/>
    <property type="evidence" value="ECO:0007669"/>
    <property type="project" value="UniProtKB-SubCell"/>
</dbReference>
<dbReference type="Pfam" id="PF13639">
    <property type="entry name" value="zf-RING_2"/>
    <property type="match status" value="1"/>
</dbReference>
<keyword evidence="10" id="KW-0862">Zinc</keyword>
<evidence type="ECO:0000256" key="13">
    <source>
        <dbReference type="ARBA" id="ARBA00024209"/>
    </source>
</evidence>
<evidence type="ECO:0000256" key="9">
    <source>
        <dbReference type="ARBA" id="ARBA00022786"/>
    </source>
</evidence>
<dbReference type="GO" id="GO:0008270">
    <property type="term" value="F:zinc ion binding"/>
    <property type="evidence" value="ECO:0007669"/>
    <property type="project" value="UniProtKB-KW"/>
</dbReference>
<dbReference type="PANTHER" id="PTHR46913:SF1">
    <property type="entry name" value="RING-H2 FINGER PROTEIN ATL16"/>
    <property type="match status" value="1"/>
</dbReference>
<name>A0A4U5QIK3_POPAL</name>
<evidence type="ECO:0000256" key="7">
    <source>
        <dbReference type="ARBA" id="ARBA00022723"/>
    </source>
</evidence>
<evidence type="ECO:0000256" key="15">
    <source>
        <dbReference type="SAM" id="Phobius"/>
    </source>
</evidence>
<evidence type="ECO:0000256" key="14">
    <source>
        <dbReference type="PROSITE-ProRule" id="PRU00175"/>
    </source>
</evidence>
<keyword evidence="9" id="KW-0833">Ubl conjugation pathway</keyword>
<evidence type="ECO:0000256" key="10">
    <source>
        <dbReference type="ARBA" id="ARBA00022833"/>
    </source>
</evidence>
<evidence type="ECO:0000313" key="17">
    <source>
        <dbReference type="EMBL" id="TKS10488.1"/>
    </source>
</evidence>
<organism evidence="17">
    <name type="scientific">Populus alba</name>
    <name type="common">White poplar</name>
    <dbReference type="NCBI Taxonomy" id="43335"/>
    <lineage>
        <taxon>Eukaryota</taxon>
        <taxon>Viridiplantae</taxon>
        <taxon>Streptophyta</taxon>
        <taxon>Embryophyta</taxon>
        <taxon>Tracheophyta</taxon>
        <taxon>Spermatophyta</taxon>
        <taxon>Magnoliopsida</taxon>
        <taxon>eudicotyledons</taxon>
        <taxon>Gunneridae</taxon>
        <taxon>Pentapetalae</taxon>
        <taxon>rosids</taxon>
        <taxon>fabids</taxon>
        <taxon>Malpighiales</taxon>
        <taxon>Salicaceae</taxon>
        <taxon>Saliceae</taxon>
        <taxon>Populus</taxon>
    </lineage>
</organism>
<dbReference type="SUPFAM" id="SSF57850">
    <property type="entry name" value="RING/U-box"/>
    <property type="match status" value="1"/>
</dbReference>
<evidence type="ECO:0000259" key="16">
    <source>
        <dbReference type="PROSITE" id="PS50089"/>
    </source>
</evidence>
<feature type="domain" description="RING-type" evidence="16">
    <location>
        <begin position="104"/>
        <end position="146"/>
    </location>
</feature>
<comment type="similarity">
    <text evidence="13">Belongs to the RING-type zinc finger family. ATL subfamily.</text>
</comment>
<evidence type="ECO:0000256" key="6">
    <source>
        <dbReference type="ARBA" id="ARBA00022692"/>
    </source>
</evidence>
<evidence type="ECO:0000256" key="12">
    <source>
        <dbReference type="ARBA" id="ARBA00023136"/>
    </source>
</evidence>
<dbReference type="PROSITE" id="PS50089">
    <property type="entry name" value="ZF_RING_2"/>
    <property type="match status" value="1"/>
</dbReference>
<sequence>MGGSDDDDHKKGVNQKIMLAMFLCSFGFVLLLVLLHLYSRHRLLRQQRRRHAIFFQGLGRQTTPDIEESIEPPKRGLDPLVISSLPLFTYKLADQTAHGEPVECSICLGTIVEGDTVRVLPNCNHTFHVECIDMWLGSHSTCPICRTAAEPMIQPAGEKAMNSGAEPSAPPMEENMVHGGDQIEKEGGSDLRVTSFRGIPTRERPSRTRSCRDEIGAEGDEYYVIAAGVVQLQGEGEDEGDDRLALAGRCLLPPGFLSISPLSPGLSLSSPSSSVPGICCLQTKMAVWKGYSTNTASSPLF</sequence>
<evidence type="ECO:0000256" key="4">
    <source>
        <dbReference type="ARBA" id="ARBA00012483"/>
    </source>
</evidence>
<dbReference type="FunFam" id="3.30.40.10:FF:000187">
    <property type="entry name" value="E3 ubiquitin-protein ligase ATL6"/>
    <property type="match status" value="1"/>
</dbReference>
<protein>
    <recommendedName>
        <fullName evidence="4">RING-type E3 ubiquitin transferase</fullName>
        <ecNumber evidence="4">2.3.2.27</ecNumber>
    </recommendedName>
</protein>